<dbReference type="CDD" id="cd16922">
    <property type="entry name" value="HATPase_EvgS-ArcB-TorS-like"/>
    <property type="match status" value="1"/>
</dbReference>
<dbReference type="Pfam" id="PF00072">
    <property type="entry name" value="Response_reg"/>
    <property type="match status" value="1"/>
</dbReference>
<dbReference type="InterPro" id="IPR004358">
    <property type="entry name" value="Sig_transdc_His_kin-like_C"/>
</dbReference>
<keyword evidence="12" id="KW-1185">Reference proteome</keyword>
<dbReference type="Pfam" id="PF00512">
    <property type="entry name" value="HisKA"/>
    <property type="match status" value="1"/>
</dbReference>
<feature type="coiled-coil region" evidence="8">
    <location>
        <begin position="683"/>
        <end position="731"/>
    </location>
</feature>
<comment type="subcellular location">
    <subcellularLocation>
        <location evidence="2">Cell membrane</location>
    </subcellularLocation>
</comment>
<dbReference type="InterPro" id="IPR005467">
    <property type="entry name" value="His_kinase_dom"/>
</dbReference>
<sequence length="1164" mass="125517">MGAQREGFVVKIRAAATGAPLGVGFVVGDKEIVTCAHVVNVALGRDKACAERPPGDARIQVEFVLLGDAEGGPLRHCRISSWDPPPGVGRLGRDVAGLALVGGDTLPVSAGAARLIDARTGLVGDAQVKAFGYPGNPPRKANGAWSTCVLRGAVGGGLIQLDAASESALRAQPGYSGSPVIVRDRWGDAVVGMLAVASREGAAPDAYAVPLSEVSAAWPDALGRSVLPPCPYRGLQAFSAEDALAGVFVGREREVERLRLMVKAQPLVMVTGPSGVGKSSLVAAGLQPELASEGWAIASFRPGMSPFDAVARALLELEHPQRTHSLEELEHRTRALREEGFWAVASKLRVLTGRRLALIADQFEEVLSGSADRAEQLEFLQRLLPPADVAQDPGVRLVATLRADFLPDLLELPDIGPRLQDRQLNVSPLDEAALIRVIVEPAEVAGVTFTPGLAEAIAAEASKAAGSLPLLEFTLTELWSLQHDRRLSFDSYQGLGGVSGALNQHAEKVYRLLAQQLGEPRIRRVLLSMVRARGGATSAVRVTAHRTHLAKDWYIAQLLADPEQRLVVLGTGGPDTAEIAHEALIREWARLATWVEEDADFQQWLAVVEERATEADVLSAARLAEADRWLGERAADIPEAVFALIERSREEITAQQRTEQMLSASQELTAQLQQRSAELETSRLALQESNTELEHKAELLAQQNRAIESQNVEIEEARQVLEERAEQLALSMRYKSEFLGNMSYELRSPLNSMLILAKLLADNADANLTPKQVEFAETIHGAGSDLLQLINDILDLSNVEAGQMDVSPTLIPLAQLADYVEANFGPYASDKKLRFSVEVSRELPPTLRTDESRVLQVLRNLLANAVKFTDTGEVKLVIRPGTADVPDAIREQLLESGSLHTVDADLIAFSVIDTGIGIAASKMRVIFEAFKQADGTTSRRYGGTGLGLSISREMARLLGGEIHAVSEPGRGSTFTLYLPLHTYLDGAPGGDSRYRLALPEAPVEVTSQLPAPRQDITVVRMAADSDAEPEFHGEKVLIVDDDIRTVFALTVSLERHGLSVLYAENGQECVDVLDRHPDVAVVLMEIMIPEMDGYATMSVIRQLPQHARLPVIALTAKAMKGDREKAIAAGASDYVTKPVDVEHLLALVGRWARTPKGSQGAQGS</sequence>
<dbReference type="PANTHER" id="PTHR45339:SF1">
    <property type="entry name" value="HYBRID SIGNAL TRANSDUCTION HISTIDINE KINASE J"/>
    <property type="match status" value="1"/>
</dbReference>
<dbReference type="InterPro" id="IPR009003">
    <property type="entry name" value="Peptidase_S1_PA"/>
</dbReference>
<dbReference type="InterPro" id="IPR003661">
    <property type="entry name" value="HisK_dim/P_dom"/>
</dbReference>
<name>A0ABS0X948_9ACTN</name>
<dbReference type="PROSITE" id="PS50110">
    <property type="entry name" value="RESPONSE_REGULATORY"/>
    <property type="match status" value="1"/>
</dbReference>
<dbReference type="Pfam" id="PF13365">
    <property type="entry name" value="Trypsin_2"/>
    <property type="match status" value="1"/>
</dbReference>
<organism evidence="11 12">
    <name type="scientific">Streptomyces flavofungini</name>
    <dbReference type="NCBI Taxonomy" id="68200"/>
    <lineage>
        <taxon>Bacteria</taxon>
        <taxon>Bacillati</taxon>
        <taxon>Actinomycetota</taxon>
        <taxon>Actinomycetes</taxon>
        <taxon>Kitasatosporales</taxon>
        <taxon>Streptomycetaceae</taxon>
        <taxon>Streptomyces</taxon>
    </lineage>
</organism>
<proteinExistence type="predicted"/>
<evidence type="ECO:0000259" key="10">
    <source>
        <dbReference type="PROSITE" id="PS50110"/>
    </source>
</evidence>
<keyword evidence="6" id="KW-0902">Two-component regulatory system</keyword>
<dbReference type="Gene3D" id="3.40.50.300">
    <property type="entry name" value="P-loop containing nucleotide triphosphate hydrolases"/>
    <property type="match status" value="1"/>
</dbReference>
<keyword evidence="5" id="KW-0418">Kinase</keyword>
<evidence type="ECO:0000313" key="11">
    <source>
        <dbReference type="EMBL" id="MBJ3809729.1"/>
    </source>
</evidence>
<evidence type="ECO:0000256" key="5">
    <source>
        <dbReference type="ARBA" id="ARBA00022777"/>
    </source>
</evidence>
<dbReference type="SMART" id="SM00448">
    <property type="entry name" value="REC"/>
    <property type="match status" value="1"/>
</dbReference>
<dbReference type="SUPFAM" id="SSF55874">
    <property type="entry name" value="ATPase domain of HSP90 chaperone/DNA topoisomerase II/histidine kinase"/>
    <property type="match status" value="1"/>
</dbReference>
<evidence type="ECO:0000256" key="3">
    <source>
        <dbReference type="ARBA" id="ARBA00012438"/>
    </source>
</evidence>
<dbReference type="Gene3D" id="3.30.565.10">
    <property type="entry name" value="Histidine kinase-like ATPase, C-terminal domain"/>
    <property type="match status" value="1"/>
</dbReference>
<reference evidence="11 12" key="1">
    <citation type="submission" date="2020-12" db="EMBL/GenBank/DDBJ databases">
        <title>Streptomyces typhae sp. nov., a novel endophytic actinomycete isolated from the root of cattail pollen (Typha angustifolia L.).</title>
        <authorList>
            <person name="Peng C."/>
            <person name="Liu C."/>
        </authorList>
    </citation>
    <scope>NUCLEOTIDE SEQUENCE [LARGE SCALE GENOMIC DNA]</scope>
    <source>
        <strain evidence="11 12">JCM 4753</strain>
    </source>
</reference>
<dbReference type="Pfam" id="PF20703">
    <property type="entry name" value="nSTAND1"/>
    <property type="match status" value="1"/>
</dbReference>
<dbReference type="Gene3D" id="3.40.50.2300">
    <property type="match status" value="1"/>
</dbReference>
<evidence type="ECO:0000259" key="9">
    <source>
        <dbReference type="PROSITE" id="PS50109"/>
    </source>
</evidence>
<dbReference type="InterPro" id="IPR049052">
    <property type="entry name" value="nSTAND1"/>
</dbReference>
<dbReference type="SUPFAM" id="SSF47384">
    <property type="entry name" value="Homodimeric domain of signal transducing histidine kinase"/>
    <property type="match status" value="1"/>
</dbReference>
<dbReference type="InterPro" id="IPR003594">
    <property type="entry name" value="HATPase_dom"/>
</dbReference>
<evidence type="ECO:0000256" key="4">
    <source>
        <dbReference type="ARBA" id="ARBA00022553"/>
    </source>
</evidence>
<evidence type="ECO:0000256" key="7">
    <source>
        <dbReference type="PROSITE-ProRule" id="PRU00169"/>
    </source>
</evidence>
<dbReference type="EMBL" id="JAEKOZ010000013">
    <property type="protein sequence ID" value="MBJ3809729.1"/>
    <property type="molecule type" value="Genomic_DNA"/>
</dbReference>
<keyword evidence="5" id="KW-0808">Transferase</keyword>
<feature type="domain" description="Histidine kinase" evidence="9">
    <location>
        <begin position="741"/>
        <end position="982"/>
    </location>
</feature>
<evidence type="ECO:0000256" key="6">
    <source>
        <dbReference type="ARBA" id="ARBA00023012"/>
    </source>
</evidence>
<dbReference type="EC" id="2.7.13.3" evidence="3"/>
<comment type="catalytic activity">
    <reaction evidence="1">
        <text>ATP + protein L-histidine = ADP + protein N-phospho-L-histidine.</text>
        <dbReference type="EC" id="2.7.13.3"/>
    </reaction>
</comment>
<dbReference type="CDD" id="cd00082">
    <property type="entry name" value="HisKA"/>
    <property type="match status" value="1"/>
</dbReference>
<keyword evidence="4" id="KW-0597">Phosphoprotein</keyword>
<dbReference type="PANTHER" id="PTHR45339">
    <property type="entry name" value="HYBRID SIGNAL TRANSDUCTION HISTIDINE KINASE J"/>
    <property type="match status" value="1"/>
</dbReference>
<dbReference type="PRINTS" id="PR00344">
    <property type="entry name" value="BCTRLSENSOR"/>
</dbReference>
<dbReference type="SMART" id="SM00388">
    <property type="entry name" value="HisKA"/>
    <property type="match status" value="1"/>
</dbReference>
<protein>
    <recommendedName>
        <fullName evidence="3">histidine kinase</fullName>
        <ecNumber evidence="3">2.7.13.3</ecNumber>
    </recommendedName>
</protein>
<dbReference type="InterPro" id="IPR036097">
    <property type="entry name" value="HisK_dim/P_sf"/>
</dbReference>
<dbReference type="InterPro" id="IPR027417">
    <property type="entry name" value="P-loop_NTPase"/>
</dbReference>
<dbReference type="Pfam" id="PF02518">
    <property type="entry name" value="HATPase_c"/>
    <property type="match status" value="1"/>
</dbReference>
<evidence type="ECO:0000256" key="2">
    <source>
        <dbReference type="ARBA" id="ARBA00004236"/>
    </source>
</evidence>
<dbReference type="InterPro" id="IPR001789">
    <property type="entry name" value="Sig_transdc_resp-reg_receiver"/>
</dbReference>
<dbReference type="InterPro" id="IPR011006">
    <property type="entry name" value="CheY-like_superfamily"/>
</dbReference>
<evidence type="ECO:0000256" key="8">
    <source>
        <dbReference type="SAM" id="Coils"/>
    </source>
</evidence>
<dbReference type="Proteomes" id="UP000634780">
    <property type="component" value="Unassembled WGS sequence"/>
</dbReference>
<evidence type="ECO:0000313" key="12">
    <source>
        <dbReference type="Proteomes" id="UP000634780"/>
    </source>
</evidence>
<dbReference type="PROSITE" id="PS50109">
    <property type="entry name" value="HIS_KIN"/>
    <property type="match status" value="1"/>
</dbReference>
<dbReference type="SUPFAM" id="SSF52540">
    <property type="entry name" value="P-loop containing nucleoside triphosphate hydrolases"/>
    <property type="match status" value="1"/>
</dbReference>
<gene>
    <name evidence="11" type="ORF">JGB26_21835</name>
</gene>
<dbReference type="SMART" id="SM00387">
    <property type="entry name" value="HATPase_c"/>
    <property type="match status" value="1"/>
</dbReference>
<keyword evidence="8" id="KW-0175">Coiled coil</keyword>
<accession>A0ABS0X948</accession>
<comment type="caution">
    <text evidence="7">Lacks conserved residue(s) required for the propagation of feature annotation.</text>
</comment>
<dbReference type="CDD" id="cd17546">
    <property type="entry name" value="REC_hyHK_CKI1_RcsC-like"/>
    <property type="match status" value="1"/>
</dbReference>
<evidence type="ECO:0000256" key="1">
    <source>
        <dbReference type="ARBA" id="ARBA00000085"/>
    </source>
</evidence>
<dbReference type="Gene3D" id="1.10.287.130">
    <property type="match status" value="1"/>
</dbReference>
<dbReference type="SUPFAM" id="SSF50494">
    <property type="entry name" value="Trypsin-like serine proteases"/>
    <property type="match status" value="1"/>
</dbReference>
<dbReference type="InterPro" id="IPR036890">
    <property type="entry name" value="HATPase_C_sf"/>
</dbReference>
<dbReference type="SUPFAM" id="SSF52172">
    <property type="entry name" value="CheY-like"/>
    <property type="match status" value="1"/>
</dbReference>
<comment type="caution">
    <text evidence="11">The sequence shown here is derived from an EMBL/GenBank/DDBJ whole genome shotgun (WGS) entry which is preliminary data.</text>
</comment>
<feature type="domain" description="Response regulatory" evidence="10">
    <location>
        <begin position="1035"/>
        <end position="1152"/>
    </location>
</feature>